<comment type="caution">
    <text evidence="1">The sequence shown here is derived from an EMBL/GenBank/DDBJ whole genome shotgun (WGS) entry which is preliminary data.</text>
</comment>
<sequence>MSSGCYAARDAAIALRQVRVKSRCYVTSSEDSQSDSFLYSTLVSGGAGMLPGLGGIYGTLEEIDIENLGSQEKRNLIERLVHVAEEYNEKFLLKLKERMNW</sequence>
<gene>
    <name evidence="1" type="ORF">Sjap_004098</name>
</gene>
<reference evidence="1 2" key="1">
    <citation type="submission" date="2024-01" db="EMBL/GenBank/DDBJ databases">
        <title>Genome assemblies of Stephania.</title>
        <authorList>
            <person name="Yang L."/>
        </authorList>
    </citation>
    <scope>NUCLEOTIDE SEQUENCE [LARGE SCALE GENOMIC DNA]</scope>
    <source>
        <strain evidence="1">QJT</strain>
        <tissue evidence="1">Leaf</tissue>
    </source>
</reference>
<protein>
    <submittedName>
        <fullName evidence="1">Uncharacterized protein</fullName>
    </submittedName>
</protein>
<dbReference type="AlphaFoldDB" id="A0AAP0K3U3"/>
<name>A0AAP0K3U3_9MAGN</name>
<proteinExistence type="predicted"/>
<evidence type="ECO:0000313" key="2">
    <source>
        <dbReference type="Proteomes" id="UP001417504"/>
    </source>
</evidence>
<keyword evidence="2" id="KW-1185">Reference proteome</keyword>
<organism evidence="1 2">
    <name type="scientific">Stephania japonica</name>
    <dbReference type="NCBI Taxonomy" id="461633"/>
    <lineage>
        <taxon>Eukaryota</taxon>
        <taxon>Viridiplantae</taxon>
        <taxon>Streptophyta</taxon>
        <taxon>Embryophyta</taxon>
        <taxon>Tracheophyta</taxon>
        <taxon>Spermatophyta</taxon>
        <taxon>Magnoliopsida</taxon>
        <taxon>Ranunculales</taxon>
        <taxon>Menispermaceae</taxon>
        <taxon>Menispermoideae</taxon>
        <taxon>Cissampelideae</taxon>
        <taxon>Stephania</taxon>
    </lineage>
</organism>
<accession>A0AAP0K3U3</accession>
<dbReference type="Proteomes" id="UP001417504">
    <property type="component" value="Unassembled WGS sequence"/>
</dbReference>
<evidence type="ECO:0000313" key="1">
    <source>
        <dbReference type="EMBL" id="KAK9144195.1"/>
    </source>
</evidence>
<dbReference type="EMBL" id="JBBNAE010000002">
    <property type="protein sequence ID" value="KAK9144195.1"/>
    <property type="molecule type" value="Genomic_DNA"/>
</dbReference>